<evidence type="ECO:0000256" key="1">
    <source>
        <dbReference type="ARBA" id="ARBA00022737"/>
    </source>
</evidence>
<dbReference type="InterPro" id="IPR003439">
    <property type="entry name" value="ABC_transporter-like_ATP-bd"/>
</dbReference>
<gene>
    <name evidence="5" type="ORF">CLV37_104343</name>
</gene>
<proteinExistence type="predicted"/>
<protein>
    <submittedName>
        <fullName evidence="5">ATPase subunit of ABC transporter with duplicated ATPase domains</fullName>
    </submittedName>
</protein>
<keyword evidence="1" id="KW-0677">Repeat</keyword>
<feature type="domain" description="ABC transporter" evidence="4">
    <location>
        <begin position="426"/>
        <end position="627"/>
    </location>
</feature>
<dbReference type="PROSITE" id="PS50893">
    <property type="entry name" value="ABC_TRANSPORTER_2"/>
    <property type="match status" value="2"/>
</dbReference>
<evidence type="ECO:0000313" key="5">
    <source>
        <dbReference type="EMBL" id="PRY16123.1"/>
    </source>
</evidence>
<dbReference type="SMART" id="SM00382">
    <property type="entry name" value="AAA"/>
    <property type="match status" value="2"/>
</dbReference>
<dbReference type="InterPro" id="IPR003593">
    <property type="entry name" value="AAA+_ATPase"/>
</dbReference>
<dbReference type="Gene3D" id="3.40.50.300">
    <property type="entry name" value="P-loop containing nucleotide triphosphate hydrolases"/>
    <property type="match status" value="2"/>
</dbReference>
<dbReference type="AlphaFoldDB" id="A0A2T0R5T3"/>
<dbReference type="Pfam" id="PF00005">
    <property type="entry name" value="ABC_tran"/>
    <property type="match status" value="2"/>
</dbReference>
<dbReference type="Proteomes" id="UP000238083">
    <property type="component" value="Unassembled WGS sequence"/>
</dbReference>
<keyword evidence="3" id="KW-0067">ATP-binding</keyword>
<dbReference type="FunFam" id="3.40.50.300:FF:001807">
    <property type="entry name" value="ABC transporter ATP-binding protein"/>
    <property type="match status" value="1"/>
</dbReference>
<evidence type="ECO:0000259" key="4">
    <source>
        <dbReference type="PROSITE" id="PS50893"/>
    </source>
</evidence>
<comment type="caution">
    <text evidence="5">The sequence shown here is derived from an EMBL/GenBank/DDBJ whole genome shotgun (WGS) entry which is preliminary data.</text>
</comment>
<dbReference type="CDD" id="cd03221">
    <property type="entry name" value="ABCF_EF-3"/>
    <property type="match status" value="1"/>
</dbReference>
<dbReference type="GO" id="GO:0005524">
    <property type="term" value="F:ATP binding"/>
    <property type="evidence" value="ECO:0007669"/>
    <property type="project" value="UniProtKB-KW"/>
</dbReference>
<reference evidence="5 6" key="1">
    <citation type="submission" date="2018-03" db="EMBL/GenBank/DDBJ databases">
        <title>Genomic Encyclopedia of Archaeal and Bacterial Type Strains, Phase II (KMG-II): from individual species to whole genera.</title>
        <authorList>
            <person name="Goeker M."/>
        </authorList>
    </citation>
    <scope>NUCLEOTIDE SEQUENCE [LARGE SCALE GENOMIC DNA]</scope>
    <source>
        <strain evidence="5 6">DSM 19711</strain>
    </source>
</reference>
<evidence type="ECO:0000256" key="2">
    <source>
        <dbReference type="ARBA" id="ARBA00022741"/>
    </source>
</evidence>
<dbReference type="SUPFAM" id="SSF52540">
    <property type="entry name" value="P-loop containing nucleoside triphosphate hydrolases"/>
    <property type="match status" value="2"/>
</dbReference>
<dbReference type="PROSITE" id="PS00211">
    <property type="entry name" value="ABC_TRANSPORTER_1"/>
    <property type="match status" value="1"/>
</dbReference>
<dbReference type="FunFam" id="3.40.50.300:FF:001320">
    <property type="entry name" value="Heme ABC transporter ATP-binding protein"/>
    <property type="match status" value="1"/>
</dbReference>
<dbReference type="PANTHER" id="PTHR19211">
    <property type="entry name" value="ATP-BINDING TRANSPORT PROTEIN-RELATED"/>
    <property type="match status" value="1"/>
</dbReference>
<dbReference type="EMBL" id="PVZF01000004">
    <property type="protein sequence ID" value="PRY16123.1"/>
    <property type="molecule type" value="Genomic_DNA"/>
</dbReference>
<feature type="domain" description="ABC transporter" evidence="4">
    <location>
        <begin position="88"/>
        <end position="347"/>
    </location>
</feature>
<sequence>MRGSSIAVVESLIAGRESLIAGRESLIAGRESLIAGRESLIAGRESLIAGRESLIAGRESLIAGRESLIAVVWGAATTGENGAVSATLVAKDLSAAHGTRALFSGLDLVVAPGDVVGLVGANGAGKSTLLKLLAGLDRPETGTVTLSPPTATVGYLPQEPDRRPGETVAQFLGRRTGVTAAQEEMDAAATALGEGAAGADDRYADALDRWLNLGGADLDERRDEALADVGFTPSPDALMTSLSGGQAARAGLAALLLSRYDVFLLDEPTNDLDLDGLARLERFVTELRSPAVVVSHDREFLTRTVDRVVELDLAQQVVRVVGGGYEAFLSERDVQRRHAREAYDEYAETKSGLEARARMQRGWMAQGVRNAVRKGDPDKNIRAKMREGSEKQAAKAKQTDRMIERLEVVEEPRKEWKLQMSIAAAPRSGSVVATLREAVVHRGSFTLGPVTLSIDAGDRVAVTGPNGAGKSTLLNLLLGRVTPDSGTVLGGSSVRVGEIDQARGAFGDDRTLARAFGDEVPDTPDAEVRTLLAKFGLGAHHVSRSAASLSPGERTRAALALLQARGVNLLVLDEPTNHLDLPAIEQLEEALASYDGTLLLVSHDRRLLEAVEVTRRLVVEDGRVREL</sequence>
<name>A0A2T0R5T3_9ACTN</name>
<dbReference type="GO" id="GO:0016887">
    <property type="term" value="F:ATP hydrolysis activity"/>
    <property type="evidence" value="ECO:0007669"/>
    <property type="project" value="InterPro"/>
</dbReference>
<dbReference type="InterPro" id="IPR050611">
    <property type="entry name" value="ABCF"/>
</dbReference>
<organism evidence="5 6">
    <name type="scientific">Kineococcus rhizosphaerae</name>
    <dbReference type="NCBI Taxonomy" id="559628"/>
    <lineage>
        <taxon>Bacteria</taxon>
        <taxon>Bacillati</taxon>
        <taxon>Actinomycetota</taxon>
        <taxon>Actinomycetes</taxon>
        <taxon>Kineosporiales</taxon>
        <taxon>Kineosporiaceae</taxon>
        <taxon>Kineococcus</taxon>
    </lineage>
</organism>
<dbReference type="InterPro" id="IPR027417">
    <property type="entry name" value="P-loop_NTPase"/>
</dbReference>
<evidence type="ECO:0000256" key="3">
    <source>
        <dbReference type="ARBA" id="ARBA00022840"/>
    </source>
</evidence>
<evidence type="ECO:0000313" key="6">
    <source>
        <dbReference type="Proteomes" id="UP000238083"/>
    </source>
</evidence>
<dbReference type="InterPro" id="IPR017871">
    <property type="entry name" value="ABC_transporter-like_CS"/>
</dbReference>
<dbReference type="PANTHER" id="PTHR19211:SF123">
    <property type="entry name" value="ABC TRANSPORTER"/>
    <property type="match status" value="1"/>
</dbReference>
<accession>A0A2T0R5T3</accession>
<keyword evidence="6" id="KW-1185">Reference proteome</keyword>
<keyword evidence="2" id="KW-0547">Nucleotide-binding</keyword>